<gene>
    <name evidence="2" type="ORF">EZ449_03545</name>
</gene>
<sequence length="70" mass="8350">MKKLTFIFTLILSFANLFFKASECYHYHTIKESKLVRLAGKNYLQVTIKDPDNITYVSQQRYLIKNINHH</sequence>
<dbReference type="EMBL" id="SJSN01000002">
    <property type="protein sequence ID" value="TCD12104.1"/>
    <property type="molecule type" value="Genomic_DNA"/>
</dbReference>
<evidence type="ECO:0000313" key="2">
    <source>
        <dbReference type="EMBL" id="TCD12104.1"/>
    </source>
</evidence>
<feature type="chain" id="PRO_5020968486" evidence="1">
    <location>
        <begin position="22"/>
        <end position="70"/>
    </location>
</feature>
<keyword evidence="1" id="KW-0732">Signal</keyword>
<protein>
    <submittedName>
        <fullName evidence="2">Uncharacterized protein</fullName>
    </submittedName>
</protein>
<reference evidence="2 3" key="1">
    <citation type="submission" date="2019-02" db="EMBL/GenBank/DDBJ databases">
        <title>Pedobacter sp. RP-3-11 sp. nov., isolated from Arctic soil.</title>
        <authorList>
            <person name="Dahal R.H."/>
        </authorList>
    </citation>
    <scope>NUCLEOTIDE SEQUENCE [LARGE SCALE GENOMIC DNA]</scope>
    <source>
        <strain evidence="2 3">RP-3-11</strain>
    </source>
</reference>
<dbReference type="Proteomes" id="UP000291485">
    <property type="component" value="Unassembled WGS sequence"/>
</dbReference>
<evidence type="ECO:0000256" key="1">
    <source>
        <dbReference type="SAM" id="SignalP"/>
    </source>
</evidence>
<keyword evidence="3" id="KW-1185">Reference proteome</keyword>
<dbReference type="AlphaFoldDB" id="A0A4R0P868"/>
<evidence type="ECO:0000313" key="3">
    <source>
        <dbReference type="Proteomes" id="UP000291485"/>
    </source>
</evidence>
<feature type="signal peptide" evidence="1">
    <location>
        <begin position="1"/>
        <end position="21"/>
    </location>
</feature>
<organism evidence="2 3">
    <name type="scientific">Pedobacter frigidisoli</name>
    <dbReference type="NCBI Taxonomy" id="2530455"/>
    <lineage>
        <taxon>Bacteria</taxon>
        <taxon>Pseudomonadati</taxon>
        <taxon>Bacteroidota</taxon>
        <taxon>Sphingobacteriia</taxon>
        <taxon>Sphingobacteriales</taxon>
        <taxon>Sphingobacteriaceae</taxon>
        <taxon>Pedobacter</taxon>
    </lineage>
</organism>
<name>A0A4R0P868_9SPHI</name>
<dbReference type="OrthoDB" id="1148284at2"/>
<proteinExistence type="predicted"/>
<accession>A0A4R0P868</accession>
<comment type="caution">
    <text evidence="2">The sequence shown here is derived from an EMBL/GenBank/DDBJ whole genome shotgun (WGS) entry which is preliminary data.</text>
</comment>
<dbReference type="RefSeq" id="WP_131556584.1">
    <property type="nucleotide sequence ID" value="NZ_SJSN01000002.1"/>
</dbReference>